<proteinExistence type="predicted"/>
<evidence type="ECO:0000313" key="2">
    <source>
        <dbReference type="EMBL" id="QID05803.1"/>
    </source>
</evidence>
<feature type="region of interest" description="Disordered" evidence="1">
    <location>
        <begin position="169"/>
        <end position="196"/>
    </location>
</feature>
<accession>A0A6G6ABJ3</accession>
<evidence type="ECO:0000256" key="1">
    <source>
        <dbReference type="SAM" id="MobiDB-lite"/>
    </source>
</evidence>
<dbReference type="EMBL" id="MN175499">
    <property type="protein sequence ID" value="QID05803.1"/>
    <property type="molecule type" value="Genomic_DNA"/>
</dbReference>
<organism evidence="2">
    <name type="scientific">Borely moumouvirus</name>
    <dbReference type="NCBI Taxonomy" id="2712067"/>
    <lineage>
        <taxon>Viruses</taxon>
        <taxon>Varidnaviria</taxon>
        <taxon>Bamfordvirae</taxon>
        <taxon>Nucleocytoviricota</taxon>
        <taxon>Megaviricetes</taxon>
        <taxon>Imitervirales</taxon>
        <taxon>Mimiviridae</taxon>
        <taxon>Megamimivirinae</taxon>
        <taxon>Moumouvirus</taxon>
    </lineage>
</organism>
<protein>
    <submittedName>
        <fullName evidence="2">Uncharacterized protein</fullName>
    </submittedName>
</protein>
<reference evidence="2" key="1">
    <citation type="submission" date="2019-07" db="EMBL/GenBank/DDBJ databases">
        <title>The discovery of a new lineage B mimivirus raises questions about particles surface fibrils.</title>
        <authorList>
            <person name="Silva L.K.S."/>
            <person name="Rodrigues R.A.L."/>
            <person name="Andrade A.C.S.P."/>
            <person name="Hikida H."/>
            <person name="Andreani J."/>
            <person name="Levasseur A."/>
            <person name="La Scola B."/>
            <person name="Abrahao J.S."/>
        </authorList>
    </citation>
    <scope>NUCLEOTIDE SEQUENCE</scope>
    <source>
        <strain evidence="2">B60</strain>
    </source>
</reference>
<sequence length="196" mass="22852">MHQIIFCEPNTFYYDKLKKKDIEKLESSISINDEMYNLIINDKYNSFIDKDNNNNAYVFGKLFSIESYKFVHSHGNDVAQTGFIDLDLVKKGVWFKKNKKGEYTEWDNYDPDYDWDDKKTHRAIRKANKSILWFGETIGGDVGANLYIHETEGVIDSIIVDAGLFFGEDSDSESEQESEFESESEQESEFESDYSE</sequence>
<name>A0A6G6ABJ3_9VIRU</name>